<dbReference type="PROSITE" id="PS00486">
    <property type="entry name" value="DNA_MISMATCH_REPAIR_2"/>
    <property type="match status" value="1"/>
</dbReference>
<dbReference type="SUPFAM" id="SSF53150">
    <property type="entry name" value="DNA repair protein MutS, domain II"/>
    <property type="match status" value="1"/>
</dbReference>
<evidence type="ECO:0000313" key="14">
    <source>
        <dbReference type="Proteomes" id="UP001460888"/>
    </source>
</evidence>
<dbReference type="CDD" id="cd03284">
    <property type="entry name" value="ABC_MutS1"/>
    <property type="match status" value="1"/>
</dbReference>
<feature type="region of interest" description="Disordered" evidence="11">
    <location>
        <begin position="829"/>
        <end position="849"/>
    </location>
</feature>
<evidence type="ECO:0000313" key="13">
    <source>
        <dbReference type="EMBL" id="MES1929581.1"/>
    </source>
</evidence>
<feature type="domain" description="DNA mismatch repair proteins mutS family" evidence="12">
    <location>
        <begin position="699"/>
        <end position="715"/>
    </location>
</feature>
<dbReference type="InterPro" id="IPR036678">
    <property type="entry name" value="MutS_con_dom_sf"/>
</dbReference>
<evidence type="ECO:0000256" key="4">
    <source>
        <dbReference type="ARBA" id="ARBA00022763"/>
    </source>
</evidence>
<dbReference type="InterPro" id="IPR036187">
    <property type="entry name" value="DNA_mismatch_repair_MutS_sf"/>
</dbReference>
<keyword evidence="5 9" id="KW-0067">ATP-binding</keyword>
<keyword evidence="3 9" id="KW-0547">Nucleotide-binding</keyword>
<keyword evidence="7 9" id="KW-0234">DNA repair</keyword>
<dbReference type="Gene3D" id="3.40.50.300">
    <property type="entry name" value="P-loop containing nucleotide triphosphate hydrolases"/>
    <property type="match status" value="1"/>
</dbReference>
<dbReference type="InterPro" id="IPR045076">
    <property type="entry name" value="MutS"/>
</dbReference>
<dbReference type="InterPro" id="IPR007861">
    <property type="entry name" value="DNA_mismatch_repair_MutS_clamp"/>
</dbReference>
<dbReference type="SMART" id="SM00533">
    <property type="entry name" value="MUTSd"/>
    <property type="match status" value="1"/>
</dbReference>
<dbReference type="InterPro" id="IPR007860">
    <property type="entry name" value="DNA_mmatch_repair_MutS_con_dom"/>
</dbReference>
<dbReference type="PANTHER" id="PTHR11361">
    <property type="entry name" value="DNA MISMATCH REPAIR PROTEIN MUTS FAMILY MEMBER"/>
    <property type="match status" value="1"/>
</dbReference>
<dbReference type="InterPro" id="IPR017261">
    <property type="entry name" value="DNA_mismatch_repair_MutS/MSH"/>
</dbReference>
<evidence type="ECO:0000256" key="2">
    <source>
        <dbReference type="ARBA" id="ARBA00021982"/>
    </source>
</evidence>
<evidence type="ECO:0000256" key="11">
    <source>
        <dbReference type="SAM" id="MobiDB-lite"/>
    </source>
</evidence>
<evidence type="ECO:0000256" key="8">
    <source>
        <dbReference type="ARBA" id="ARBA00024647"/>
    </source>
</evidence>
<dbReference type="NCBIfam" id="TIGR01070">
    <property type="entry name" value="mutS1"/>
    <property type="match status" value="1"/>
</dbReference>
<comment type="similarity">
    <text evidence="1 9 10">Belongs to the DNA mismatch repair MutS family.</text>
</comment>
<dbReference type="Pfam" id="PF05190">
    <property type="entry name" value="MutS_IV"/>
    <property type="match status" value="1"/>
</dbReference>
<protein>
    <recommendedName>
        <fullName evidence="2 9">DNA mismatch repair protein MutS</fullName>
    </recommendedName>
</protein>
<dbReference type="InterPro" id="IPR000432">
    <property type="entry name" value="DNA_mismatch_repair_MutS_C"/>
</dbReference>
<dbReference type="Pfam" id="PF00488">
    <property type="entry name" value="MutS_V"/>
    <property type="match status" value="1"/>
</dbReference>
<dbReference type="InterPro" id="IPR005748">
    <property type="entry name" value="DNA_mismatch_repair_MutS"/>
</dbReference>
<evidence type="ECO:0000256" key="6">
    <source>
        <dbReference type="ARBA" id="ARBA00023125"/>
    </source>
</evidence>
<organism evidence="13 14">
    <name type="scientific">Salinisphaera dokdonensis CL-ES53</name>
    <dbReference type="NCBI Taxonomy" id="1304272"/>
    <lineage>
        <taxon>Bacteria</taxon>
        <taxon>Pseudomonadati</taxon>
        <taxon>Pseudomonadota</taxon>
        <taxon>Gammaproteobacteria</taxon>
        <taxon>Salinisphaerales</taxon>
        <taxon>Salinisphaeraceae</taxon>
        <taxon>Salinisphaera</taxon>
    </lineage>
</organism>
<dbReference type="SUPFAM" id="SSF55271">
    <property type="entry name" value="DNA repair protein MutS, domain I"/>
    <property type="match status" value="1"/>
</dbReference>
<evidence type="ECO:0000256" key="3">
    <source>
        <dbReference type="ARBA" id="ARBA00022741"/>
    </source>
</evidence>
<keyword evidence="14" id="KW-1185">Reference proteome</keyword>
<dbReference type="Gene3D" id="1.10.1420.10">
    <property type="match status" value="2"/>
</dbReference>
<dbReference type="SMART" id="SM00534">
    <property type="entry name" value="MUTSac"/>
    <property type="match status" value="1"/>
</dbReference>
<dbReference type="PIRSF" id="PIRSF037677">
    <property type="entry name" value="DNA_mis_repair_Msh6"/>
    <property type="match status" value="1"/>
</dbReference>
<dbReference type="SUPFAM" id="SSF52540">
    <property type="entry name" value="P-loop containing nucleoside triphosphate hydrolases"/>
    <property type="match status" value="1"/>
</dbReference>
<dbReference type="PANTHER" id="PTHR11361:SF34">
    <property type="entry name" value="DNA MISMATCH REPAIR PROTEIN MSH1, MITOCHONDRIAL"/>
    <property type="match status" value="1"/>
</dbReference>
<dbReference type="Pfam" id="PF05188">
    <property type="entry name" value="MutS_II"/>
    <property type="match status" value="1"/>
</dbReference>
<dbReference type="InterPro" id="IPR007696">
    <property type="entry name" value="DNA_mismatch_repair_MutS_core"/>
</dbReference>
<proteinExistence type="inferred from homology"/>
<evidence type="ECO:0000256" key="1">
    <source>
        <dbReference type="ARBA" id="ARBA00006271"/>
    </source>
</evidence>
<dbReference type="InterPro" id="IPR007695">
    <property type="entry name" value="DNA_mismatch_repair_MutS-lik_N"/>
</dbReference>
<dbReference type="InterPro" id="IPR027417">
    <property type="entry name" value="P-loop_NTPase"/>
</dbReference>
<evidence type="ECO:0000259" key="12">
    <source>
        <dbReference type="PROSITE" id="PS00486"/>
    </source>
</evidence>
<keyword evidence="4 9" id="KW-0227">DNA damage</keyword>
<dbReference type="Gene3D" id="3.30.420.110">
    <property type="entry name" value="MutS, connector domain"/>
    <property type="match status" value="1"/>
</dbReference>
<dbReference type="RefSeq" id="WP_353111090.1">
    <property type="nucleotide sequence ID" value="NZ_APND01000003.1"/>
</dbReference>
<dbReference type="Gene3D" id="6.10.140.430">
    <property type="match status" value="1"/>
</dbReference>
<dbReference type="EMBL" id="APND01000003">
    <property type="protein sequence ID" value="MES1929581.1"/>
    <property type="molecule type" value="Genomic_DNA"/>
</dbReference>
<evidence type="ECO:0000256" key="9">
    <source>
        <dbReference type="HAMAP-Rule" id="MF_00096"/>
    </source>
</evidence>
<evidence type="ECO:0000256" key="7">
    <source>
        <dbReference type="ARBA" id="ARBA00023204"/>
    </source>
</evidence>
<comment type="caution">
    <text evidence="13">The sequence shown here is derived from an EMBL/GenBank/DDBJ whole genome shotgun (WGS) entry which is preliminary data.</text>
</comment>
<accession>A0ABV2B107</accession>
<keyword evidence="6 9" id="KW-0238">DNA-binding</keyword>
<dbReference type="NCBIfam" id="NF003810">
    <property type="entry name" value="PRK05399.1"/>
    <property type="match status" value="1"/>
</dbReference>
<dbReference type="SUPFAM" id="SSF48334">
    <property type="entry name" value="DNA repair protein MutS, domain III"/>
    <property type="match status" value="1"/>
</dbReference>
<dbReference type="Pfam" id="PF05192">
    <property type="entry name" value="MutS_III"/>
    <property type="match status" value="1"/>
</dbReference>
<feature type="binding site" evidence="9">
    <location>
        <begin position="625"/>
        <end position="632"/>
    </location>
    <ligand>
        <name>ATP</name>
        <dbReference type="ChEBI" id="CHEBI:30616"/>
    </ligand>
</feature>
<comment type="function">
    <text evidence="8 9">This protein is involved in the repair of mismatches in DNA. It is possible that it carries out the mismatch recognition step. This protein has a weak ATPase activity.</text>
</comment>
<dbReference type="HAMAP" id="MF_00096">
    <property type="entry name" value="MutS"/>
    <property type="match status" value="1"/>
</dbReference>
<evidence type="ECO:0000256" key="10">
    <source>
        <dbReference type="RuleBase" id="RU003756"/>
    </source>
</evidence>
<dbReference type="InterPro" id="IPR016151">
    <property type="entry name" value="DNA_mismatch_repair_MutS_N"/>
</dbReference>
<dbReference type="Pfam" id="PF01624">
    <property type="entry name" value="MutS_I"/>
    <property type="match status" value="1"/>
</dbReference>
<dbReference type="Proteomes" id="UP001460888">
    <property type="component" value="Unassembled WGS sequence"/>
</dbReference>
<evidence type="ECO:0000256" key="5">
    <source>
        <dbReference type="ARBA" id="ARBA00022840"/>
    </source>
</evidence>
<gene>
    <name evidence="9" type="primary">mutS</name>
    <name evidence="13" type="ORF">SADO_10004</name>
</gene>
<reference evidence="13 14" key="1">
    <citation type="submission" date="2013-03" db="EMBL/GenBank/DDBJ databases">
        <title>Salinisphaera dokdonensis CL-ES53 Genome Sequencing.</title>
        <authorList>
            <person name="Li C."/>
            <person name="Lai Q."/>
            <person name="Shao Z."/>
        </authorList>
    </citation>
    <scope>NUCLEOTIDE SEQUENCE [LARGE SCALE GENOMIC DNA]</scope>
    <source>
        <strain evidence="13 14">CL-ES53</strain>
    </source>
</reference>
<sequence length="878" mass="96042">MSASRTGEQRNEISPDDFTQHTPMMRQYLGIKADYPHMLLFYRMGDFYELFFDDAHRAAELLDITLTARGESAGRSIPMAGVPYHAAEGYLARLIAKGESIAICEQLEAPGATKGPVKREVVRVVTPGTVTDDALLEARRANLIVALAPAKRAIGIAVLELARGDFAVTEVADDTALAAELARLDPAEIVIGEQSTLDLPSDGVAITRRPSWLFDAVSARRRLEGFFEVAQLDAFGCADLPRAIAAAGALVDYVEATQQAALSHIKSLRTYAVTDTLVLDASTRRNLEIERSASGDTRHSLVGLLDRCATPMGARALRRWLAEPLRNFDILRHRHLAIETLLSGSHAGLSERLKEVPDVERIATRIALASARPRDLSGLSRALVALPAIRRTLAGLDAPLLAALHEQIDPAEEVRALLERAVIDNPPVVIRDGGVIAPGYDDTLDELRNLSANADGFLAELEMRERERTGVETLKVGYNRVHGYYIEMGRMHAEKAPIDYQRRQTLKAVERYITPELKKFEDQVLSARERALAREKALYNELVESLAAHLPRLQAIAAGLASLDVLCALTRCALDCHWVAPTLTDTPGIQITGGRHPVVERFSDTPFVANDTVLDDDCRLLLITGPNMGGKSTYMRQTALIVLLTHIGSFVPADAATIGPLDRIFTRIGAGDDLSAGQSTFMVEMSETAQILHHATDRSLVLLDEIGRGTSTYDGLALARAVAERLARHNHSYTLFATHYFELTQLAENWPASRNAHFEVADYNNGGEQKLVFLHAIRPGPASRSFGLQVAALAGVPRTVIRQAEKHLAELEAQSRAESGPQMGLFEPAPEVKKPAEPDPLHDAITDLDCDDMTPREALDLLYRLKRIASERSDTPGG</sequence>
<dbReference type="Gene3D" id="3.40.1170.10">
    <property type="entry name" value="DNA repair protein MutS, domain I"/>
    <property type="match status" value="1"/>
</dbReference>
<feature type="compositionally biased region" description="Basic and acidic residues" evidence="11">
    <location>
        <begin position="830"/>
        <end position="845"/>
    </location>
</feature>
<name>A0ABV2B107_9GAMM</name>